<reference evidence="3 4" key="1">
    <citation type="submission" date="2018-08" db="EMBL/GenBank/DDBJ databases">
        <title>Henriciella mobilis sp. nov., isolated from seawater.</title>
        <authorList>
            <person name="Cheng H."/>
            <person name="Wu Y.-H."/>
            <person name="Xu X.-W."/>
            <person name="Guo L.-L."/>
        </authorList>
    </citation>
    <scope>NUCLEOTIDE SEQUENCE [LARGE SCALE GENOMIC DNA]</scope>
    <source>
        <strain evidence="3 4">JN25</strain>
    </source>
</reference>
<feature type="domain" description="Methyltransferase" evidence="2">
    <location>
        <begin position="58"/>
        <end position="139"/>
    </location>
</feature>
<dbReference type="CDD" id="cd02440">
    <property type="entry name" value="AdoMet_MTases"/>
    <property type="match status" value="1"/>
</dbReference>
<dbReference type="GO" id="GO:0008168">
    <property type="term" value="F:methyltransferase activity"/>
    <property type="evidence" value="ECO:0007669"/>
    <property type="project" value="UniProtKB-KW"/>
</dbReference>
<dbReference type="Pfam" id="PF13649">
    <property type="entry name" value="Methyltransf_25"/>
    <property type="match status" value="1"/>
</dbReference>
<protein>
    <submittedName>
        <fullName evidence="3">Class I SAM-dependent methyltransferase</fullName>
    </submittedName>
</protein>
<accession>A0A399RFC4</accession>
<name>A0A399RFC4_9PROT</name>
<gene>
    <name evidence="3" type="ORF">D1223_05330</name>
</gene>
<keyword evidence="3" id="KW-0489">Methyltransferase</keyword>
<comment type="caution">
    <text evidence="3">The sequence shown here is derived from an EMBL/GenBank/DDBJ whole genome shotgun (WGS) entry which is preliminary data.</text>
</comment>
<dbReference type="OrthoDB" id="5642573at2"/>
<dbReference type="RefSeq" id="WP_119375397.1">
    <property type="nucleotide sequence ID" value="NZ_QWFX01000006.1"/>
</dbReference>
<proteinExistence type="predicted"/>
<evidence type="ECO:0000259" key="2">
    <source>
        <dbReference type="Pfam" id="PF13649"/>
    </source>
</evidence>
<keyword evidence="1 3" id="KW-0808">Transferase</keyword>
<organism evidence="3 4">
    <name type="scientific">Henriciella mobilis</name>
    <dbReference type="NCBI Taxonomy" id="2305467"/>
    <lineage>
        <taxon>Bacteria</taxon>
        <taxon>Pseudomonadati</taxon>
        <taxon>Pseudomonadota</taxon>
        <taxon>Alphaproteobacteria</taxon>
        <taxon>Hyphomonadales</taxon>
        <taxon>Hyphomonadaceae</taxon>
        <taxon>Henriciella</taxon>
    </lineage>
</organism>
<keyword evidence="4" id="KW-1185">Reference proteome</keyword>
<dbReference type="GO" id="GO:0032259">
    <property type="term" value="P:methylation"/>
    <property type="evidence" value="ECO:0007669"/>
    <property type="project" value="UniProtKB-KW"/>
</dbReference>
<dbReference type="Gene3D" id="3.40.50.150">
    <property type="entry name" value="Vaccinia Virus protein VP39"/>
    <property type="match status" value="1"/>
</dbReference>
<dbReference type="InterPro" id="IPR041698">
    <property type="entry name" value="Methyltransf_25"/>
</dbReference>
<evidence type="ECO:0000313" key="3">
    <source>
        <dbReference type="EMBL" id="RIJ30078.1"/>
    </source>
</evidence>
<dbReference type="InterPro" id="IPR029063">
    <property type="entry name" value="SAM-dependent_MTases_sf"/>
</dbReference>
<dbReference type="PANTHER" id="PTHR43861">
    <property type="entry name" value="TRANS-ACONITATE 2-METHYLTRANSFERASE-RELATED"/>
    <property type="match status" value="1"/>
</dbReference>
<dbReference type="EMBL" id="QWFX01000006">
    <property type="protein sequence ID" value="RIJ30078.1"/>
    <property type="molecule type" value="Genomic_DNA"/>
</dbReference>
<dbReference type="AlphaFoldDB" id="A0A399RFC4"/>
<dbReference type="SUPFAM" id="SSF53335">
    <property type="entry name" value="S-adenosyl-L-methionine-dependent methyltransferases"/>
    <property type="match status" value="1"/>
</dbReference>
<sequence length="214" mass="23230">MPQSQTFSHTPIAAYDNVAGNHYDKYNTGNPIARWLMNGFLSAFDTLAAQSGAAEAFEAGCGEGHLSLRLERAGLNVRGVDLEESAIAEARANASDEGAAAQFDVADLYTLDPATHGAPLVVSCEVLEHVPDPDRALDVLTKLAQPWLLVSVPREPVWRAMNMARGKYLGQLGNTPGHIQHWSASGFEALVSRHARIVATRRPLPWTMLLCRCD</sequence>
<dbReference type="Proteomes" id="UP000266385">
    <property type="component" value="Unassembled WGS sequence"/>
</dbReference>
<evidence type="ECO:0000313" key="4">
    <source>
        <dbReference type="Proteomes" id="UP000266385"/>
    </source>
</evidence>
<evidence type="ECO:0000256" key="1">
    <source>
        <dbReference type="ARBA" id="ARBA00022679"/>
    </source>
</evidence>